<evidence type="ECO:0000256" key="2">
    <source>
        <dbReference type="SAM" id="Phobius"/>
    </source>
</evidence>
<protein>
    <recommendedName>
        <fullName evidence="3">Chitin-binding type-4 domain-containing protein</fullName>
    </recommendedName>
</protein>
<dbReference type="OrthoDB" id="64893at2759"/>
<accession>A0A3R7MFA1</accession>
<gene>
    <name evidence="4" type="ORF">C7M84_006679</name>
</gene>
<evidence type="ECO:0000256" key="1">
    <source>
        <dbReference type="SAM" id="MobiDB-lite"/>
    </source>
</evidence>
<keyword evidence="2" id="KW-1133">Transmembrane helix</keyword>
<keyword evidence="2" id="KW-0472">Membrane</keyword>
<dbReference type="InterPro" id="IPR004302">
    <property type="entry name" value="Cellulose/chitin-bd_N"/>
</dbReference>
<feature type="region of interest" description="Disordered" evidence="1">
    <location>
        <begin position="1"/>
        <end position="47"/>
    </location>
</feature>
<organism evidence="4 5">
    <name type="scientific">Penaeus vannamei</name>
    <name type="common">Whiteleg shrimp</name>
    <name type="synonym">Litopenaeus vannamei</name>
    <dbReference type="NCBI Taxonomy" id="6689"/>
    <lineage>
        <taxon>Eukaryota</taxon>
        <taxon>Metazoa</taxon>
        <taxon>Ecdysozoa</taxon>
        <taxon>Arthropoda</taxon>
        <taxon>Crustacea</taxon>
        <taxon>Multicrustacea</taxon>
        <taxon>Malacostraca</taxon>
        <taxon>Eumalacostraca</taxon>
        <taxon>Eucarida</taxon>
        <taxon>Decapoda</taxon>
        <taxon>Dendrobranchiata</taxon>
        <taxon>Penaeoidea</taxon>
        <taxon>Penaeidae</taxon>
        <taxon>Penaeus</taxon>
    </lineage>
</organism>
<comment type="caution">
    <text evidence="4">The sequence shown here is derived from an EMBL/GenBank/DDBJ whole genome shotgun (WGS) entry which is preliminary data.</text>
</comment>
<evidence type="ECO:0000313" key="4">
    <source>
        <dbReference type="EMBL" id="ROT74817.1"/>
    </source>
</evidence>
<dbReference type="STRING" id="6689.A0A3R7MFA1"/>
<feature type="domain" description="Chitin-binding type-4" evidence="3">
    <location>
        <begin position="121"/>
        <end position="308"/>
    </location>
</feature>
<dbReference type="AlphaFoldDB" id="A0A3R7MFA1"/>
<name>A0A3R7MFA1_PENVA</name>
<evidence type="ECO:0000313" key="5">
    <source>
        <dbReference type="Proteomes" id="UP000283509"/>
    </source>
</evidence>
<feature type="transmembrane region" description="Helical" evidence="2">
    <location>
        <begin position="104"/>
        <end position="122"/>
    </location>
</feature>
<evidence type="ECO:0000259" key="3">
    <source>
        <dbReference type="Pfam" id="PF03067"/>
    </source>
</evidence>
<dbReference type="Proteomes" id="UP000283509">
    <property type="component" value="Unassembled WGS sequence"/>
</dbReference>
<proteinExistence type="predicted"/>
<reference evidence="4 5" key="1">
    <citation type="submission" date="2018-04" db="EMBL/GenBank/DDBJ databases">
        <authorList>
            <person name="Zhang X."/>
            <person name="Yuan J."/>
            <person name="Li F."/>
            <person name="Xiang J."/>
        </authorList>
    </citation>
    <scope>NUCLEOTIDE SEQUENCE [LARGE SCALE GENOMIC DNA]</scope>
    <source>
        <tissue evidence="4">Muscle</tissue>
    </source>
</reference>
<dbReference type="EMBL" id="QCYY01001843">
    <property type="protein sequence ID" value="ROT74817.1"/>
    <property type="molecule type" value="Genomic_DNA"/>
</dbReference>
<keyword evidence="5" id="KW-1185">Reference proteome</keyword>
<reference evidence="4 5" key="2">
    <citation type="submission" date="2019-01" db="EMBL/GenBank/DDBJ databases">
        <title>The decoding of complex shrimp genome reveals the adaptation for benthos swimmer, frequently molting mechanism and breeding impact on genome.</title>
        <authorList>
            <person name="Sun Y."/>
            <person name="Gao Y."/>
            <person name="Yu Y."/>
        </authorList>
    </citation>
    <scope>NUCLEOTIDE SEQUENCE [LARGE SCALE GENOMIC DNA]</scope>
    <source>
        <tissue evidence="4">Muscle</tissue>
    </source>
</reference>
<keyword evidence="2" id="KW-0812">Transmembrane</keyword>
<sequence>MHEPTAECNPAGQDNQEMLLGEKPRTGKRARKTCLRSATHAPRSGRRLEESLSFPDEAFPLLWAGFRRWASHEGPRRRKHSPALSPAFPGACDQPAVLRMRINMAITFVCLAFLAVGVWGHGRLMDPPARNAMWRLGYPNPVNYNDNELYCGGFVVQYQKNGGKCGVCGDNWADKVPRDHEAGGLFGNGIVGRRYVIEIEADLTTNHKGYMELKLCPHNDPKTIITQECLDKYPLMIEGTQESRWVIPEDSKKTEIFKWKVQLPEGITCTNCVIQWKYFAGNTWGTNAQGETGQGKGPQETFVNCADVTINTQTGGFAGYPPEDNQIDNPWALYYQDEFPGIPKDANASKSPGQLIPLVVRQIMVFAGHGSVPVNEYERVQGMSGWCRENCLKYPPNCHPLVCRCLTQCEAIGKFAKEKDADIFCHQNCLKLNSFCPKDKCRCY</sequence>
<dbReference type="Pfam" id="PF03067">
    <property type="entry name" value="LPMO_10"/>
    <property type="match status" value="1"/>
</dbReference>